<dbReference type="Gene3D" id="3.30.70.580">
    <property type="entry name" value="Pseudouridine synthase I, catalytic domain, N-terminal subdomain"/>
    <property type="match status" value="1"/>
</dbReference>
<evidence type="ECO:0000256" key="3">
    <source>
        <dbReference type="ARBA" id="ARBA00023235"/>
    </source>
</evidence>
<feature type="domain" description="Pseudouridine synthase I TruA alpha/beta" evidence="5">
    <location>
        <begin position="241"/>
        <end position="346"/>
    </location>
</feature>
<dbReference type="InterPro" id="IPR020103">
    <property type="entry name" value="PsdUridine_synth_cat_dom_sf"/>
</dbReference>
<evidence type="ECO:0000313" key="6">
    <source>
        <dbReference type="EMBL" id="KAK9759840.1"/>
    </source>
</evidence>
<evidence type="ECO:0000256" key="2">
    <source>
        <dbReference type="ARBA" id="ARBA00022694"/>
    </source>
</evidence>
<dbReference type="Proteomes" id="UP001479436">
    <property type="component" value="Unassembled WGS sequence"/>
</dbReference>
<dbReference type="SUPFAM" id="SSF55120">
    <property type="entry name" value="Pseudouridine synthase"/>
    <property type="match status" value="1"/>
</dbReference>
<comment type="caution">
    <text evidence="6">The sequence shown here is derived from an EMBL/GenBank/DDBJ whole genome shotgun (WGS) entry which is preliminary data.</text>
</comment>
<sequence>MTSQNPLNDEITSLKHNLDSTDNCQPEKKPSLENIQENVEMKEDNIATETASVVEQVAPVENLVKKEKRLPKRKVALLMSYCGTGYQGMQVNPGAITIEGELFKALIDIGAISKDNSVDQKKVGFMRAARTDKGVHAAGQVVNLKMIVEDPDIIEKLNAKLPEQIRVWGYVKVMTSFHSKNHCDSRFYEYLMPTYVFMPPSGEVNPSPPEERQLPLSTAEEMVVKRQFRISPETLTYVRNALNNYIGTHNYHNFTSGKSFKDASANRFIMGFECSDPKIIDGCEWVSLKVHGQAFMIHQIRKMVGLVILMARTNTPLSLMEKTFEENKINIPKAPGIGLLLEKPIFGPYNRKAKELNRDPVEFDRYQDQVDEFKNKYIYDAMVKVESEENNFDQWIRGIDTFPEFYTYINPEGTIPDSALVCNQIRLPTIEKEEKQGSAE</sequence>
<gene>
    <name evidence="6" type="primary">PUS1_6</name>
    <name evidence="6" type="ORF">K7432_016718</name>
</gene>
<dbReference type="HAMAP" id="MF_00171">
    <property type="entry name" value="TruA"/>
    <property type="match status" value="1"/>
</dbReference>
<dbReference type="Gene3D" id="3.30.70.660">
    <property type="entry name" value="Pseudouridine synthase I, catalytic domain, C-terminal subdomain"/>
    <property type="match status" value="1"/>
</dbReference>
<feature type="compositionally biased region" description="Polar residues" evidence="4">
    <location>
        <begin position="1"/>
        <end position="11"/>
    </location>
</feature>
<dbReference type="InterPro" id="IPR020094">
    <property type="entry name" value="TruA/RsuA/RluB/E/F_N"/>
</dbReference>
<organism evidence="6 7">
    <name type="scientific">Basidiobolus ranarum</name>
    <dbReference type="NCBI Taxonomy" id="34480"/>
    <lineage>
        <taxon>Eukaryota</taxon>
        <taxon>Fungi</taxon>
        <taxon>Fungi incertae sedis</taxon>
        <taxon>Zoopagomycota</taxon>
        <taxon>Entomophthoromycotina</taxon>
        <taxon>Basidiobolomycetes</taxon>
        <taxon>Basidiobolales</taxon>
        <taxon>Basidiobolaceae</taxon>
        <taxon>Basidiobolus</taxon>
    </lineage>
</organism>
<dbReference type="InterPro" id="IPR041708">
    <property type="entry name" value="PUS1/PUS2-like"/>
</dbReference>
<dbReference type="InterPro" id="IPR020097">
    <property type="entry name" value="PsdUridine_synth_TruA_a/b_dom"/>
</dbReference>
<dbReference type="PANTHER" id="PTHR11142">
    <property type="entry name" value="PSEUDOURIDYLATE SYNTHASE"/>
    <property type="match status" value="1"/>
</dbReference>
<evidence type="ECO:0000256" key="1">
    <source>
        <dbReference type="ARBA" id="ARBA00009375"/>
    </source>
</evidence>
<feature type="region of interest" description="Disordered" evidence="4">
    <location>
        <begin position="1"/>
        <end position="29"/>
    </location>
</feature>
<keyword evidence="7" id="KW-1185">Reference proteome</keyword>
<dbReference type="Pfam" id="PF01416">
    <property type="entry name" value="PseudoU_synth_1"/>
    <property type="match status" value="1"/>
</dbReference>
<dbReference type="CDD" id="cd02568">
    <property type="entry name" value="PseudoU_synth_PUS1_PUS2"/>
    <property type="match status" value="1"/>
</dbReference>
<proteinExistence type="inferred from homology"/>
<keyword evidence="3" id="KW-0413">Isomerase</keyword>
<name>A0ABR2WEB2_9FUNG</name>
<protein>
    <submittedName>
        <fullName evidence="6">tRNA pseudouridine synthase 1</fullName>
    </submittedName>
</protein>
<evidence type="ECO:0000313" key="7">
    <source>
        <dbReference type="Proteomes" id="UP001479436"/>
    </source>
</evidence>
<evidence type="ECO:0000259" key="5">
    <source>
        <dbReference type="Pfam" id="PF01416"/>
    </source>
</evidence>
<reference evidence="6 7" key="1">
    <citation type="submission" date="2023-04" db="EMBL/GenBank/DDBJ databases">
        <title>Genome of Basidiobolus ranarum AG-B5.</title>
        <authorList>
            <person name="Stajich J.E."/>
            <person name="Carter-House D."/>
            <person name="Gryganskyi A."/>
        </authorList>
    </citation>
    <scope>NUCLEOTIDE SEQUENCE [LARGE SCALE GENOMIC DNA]</scope>
    <source>
        <strain evidence="6 7">AG-B5</strain>
    </source>
</reference>
<comment type="similarity">
    <text evidence="1">Belongs to the tRNA pseudouridine synthase TruA family.</text>
</comment>
<keyword evidence="2" id="KW-0819">tRNA processing</keyword>
<dbReference type="InterPro" id="IPR001406">
    <property type="entry name" value="PsdUridine_synth_TruA"/>
</dbReference>
<dbReference type="PANTHER" id="PTHR11142:SF4">
    <property type="entry name" value="PSEUDOURIDYLATE SYNTHASE 1 HOMOLOG"/>
    <property type="match status" value="1"/>
</dbReference>
<dbReference type="EMBL" id="JASJQH010002946">
    <property type="protein sequence ID" value="KAK9759840.1"/>
    <property type="molecule type" value="Genomic_DNA"/>
</dbReference>
<dbReference type="InterPro" id="IPR020095">
    <property type="entry name" value="PsdUridine_synth_TruA_C"/>
</dbReference>
<feature type="compositionally biased region" description="Basic and acidic residues" evidence="4">
    <location>
        <begin position="12"/>
        <end position="29"/>
    </location>
</feature>
<accession>A0ABR2WEB2</accession>
<dbReference type="NCBIfam" id="TIGR00071">
    <property type="entry name" value="hisT_truA"/>
    <property type="match status" value="1"/>
</dbReference>
<evidence type="ECO:0000256" key="4">
    <source>
        <dbReference type="SAM" id="MobiDB-lite"/>
    </source>
</evidence>